<evidence type="ECO:0000313" key="7">
    <source>
        <dbReference type="Proteomes" id="UP000005808"/>
    </source>
</evidence>
<keyword evidence="4" id="KW-0560">Oxidoreductase</keyword>
<keyword evidence="3" id="KW-1133">Transmembrane helix</keyword>
<dbReference type="PANTHER" id="PTHR21624:SF1">
    <property type="entry name" value="ALKYLGLYCEROL MONOOXYGENASE"/>
    <property type="match status" value="1"/>
</dbReference>
<sequence length="96" mass="10756">MLVVFDRLFGTYVKERDDLPCRYGLVHPIESANPLRIEFTQWLHLARDLAGARSLRAFLGYLFMPPGWTPHGAGSTTAELRARHPQADLPRVIAGG</sequence>
<dbReference type="InterPro" id="IPR051689">
    <property type="entry name" value="Sterol_desaturase/TMEM195"/>
</dbReference>
<proteinExistence type="predicted"/>
<dbReference type="GO" id="GO:0050479">
    <property type="term" value="F:glyceryl-ether monooxygenase activity"/>
    <property type="evidence" value="ECO:0007669"/>
    <property type="project" value="TreeGrafter"/>
</dbReference>
<evidence type="ECO:0000256" key="1">
    <source>
        <dbReference type="ARBA" id="ARBA00004127"/>
    </source>
</evidence>
<comment type="caution">
    <text evidence="6">The sequence shown here is derived from an EMBL/GenBank/DDBJ whole genome shotgun (WGS) entry which is preliminary data.</text>
</comment>
<protein>
    <submittedName>
        <fullName evidence="6">Fatty acid hydroxylase</fullName>
    </submittedName>
</protein>
<evidence type="ECO:0000256" key="4">
    <source>
        <dbReference type="ARBA" id="ARBA00023002"/>
    </source>
</evidence>
<reference evidence="6 7" key="1">
    <citation type="journal article" date="2012" name="J. Bacteriol.">
        <title>De Novo Genome Project of Cupriavidus basilensis OR16.</title>
        <authorList>
            <person name="Cserhati M."/>
            <person name="Kriszt B."/>
            <person name="Szoboszlay S."/>
            <person name="Toth A."/>
            <person name="Szabo I."/>
            <person name="Tancsics A."/>
            <person name="Nagy I."/>
            <person name="Horvath B."/>
            <person name="Nagy I."/>
            <person name="Kukolya J."/>
        </authorList>
    </citation>
    <scope>NUCLEOTIDE SEQUENCE [LARGE SCALE GENOMIC DNA]</scope>
    <source>
        <strain evidence="6 7">OR16</strain>
    </source>
</reference>
<dbReference type="PATRIC" id="fig|1127483.3.peg.2579"/>
<evidence type="ECO:0000313" key="6">
    <source>
        <dbReference type="EMBL" id="EHP42726.1"/>
    </source>
</evidence>
<dbReference type="GO" id="GO:0012505">
    <property type="term" value="C:endomembrane system"/>
    <property type="evidence" value="ECO:0007669"/>
    <property type="project" value="UniProtKB-SubCell"/>
</dbReference>
<gene>
    <name evidence="6" type="ORF">OR16_12855</name>
</gene>
<dbReference type="GO" id="GO:0006643">
    <property type="term" value="P:membrane lipid metabolic process"/>
    <property type="evidence" value="ECO:0007669"/>
    <property type="project" value="TreeGrafter"/>
</dbReference>
<keyword evidence="2" id="KW-0812">Transmembrane</keyword>
<comment type="subcellular location">
    <subcellularLocation>
        <location evidence="1">Endomembrane system</location>
        <topology evidence="1">Multi-pass membrane protein</topology>
    </subcellularLocation>
</comment>
<organism evidence="6 7">
    <name type="scientific">Cupriavidus basilensis OR16</name>
    <dbReference type="NCBI Taxonomy" id="1127483"/>
    <lineage>
        <taxon>Bacteria</taxon>
        <taxon>Pseudomonadati</taxon>
        <taxon>Pseudomonadota</taxon>
        <taxon>Betaproteobacteria</taxon>
        <taxon>Burkholderiales</taxon>
        <taxon>Burkholderiaceae</taxon>
        <taxon>Cupriavidus</taxon>
    </lineage>
</organism>
<accession>H1S487</accession>
<dbReference type="Proteomes" id="UP000005808">
    <property type="component" value="Unassembled WGS sequence"/>
</dbReference>
<dbReference type="AlphaFoldDB" id="H1S487"/>
<dbReference type="GO" id="GO:0016020">
    <property type="term" value="C:membrane"/>
    <property type="evidence" value="ECO:0007669"/>
    <property type="project" value="GOC"/>
</dbReference>
<evidence type="ECO:0000256" key="3">
    <source>
        <dbReference type="ARBA" id="ARBA00022989"/>
    </source>
</evidence>
<evidence type="ECO:0000256" key="5">
    <source>
        <dbReference type="ARBA" id="ARBA00023136"/>
    </source>
</evidence>
<keyword evidence="5" id="KW-0472">Membrane</keyword>
<name>H1S487_9BURK</name>
<dbReference type="PANTHER" id="PTHR21624">
    <property type="entry name" value="STEROL DESATURASE-RELATED PROTEIN"/>
    <property type="match status" value="1"/>
</dbReference>
<evidence type="ECO:0000256" key="2">
    <source>
        <dbReference type="ARBA" id="ARBA00022692"/>
    </source>
</evidence>
<dbReference type="EMBL" id="AHJE01000029">
    <property type="protein sequence ID" value="EHP42726.1"/>
    <property type="molecule type" value="Genomic_DNA"/>
</dbReference>